<dbReference type="AlphaFoldDB" id="A0A1U7H1I0"/>
<dbReference type="EMBL" id="MRCA01000003">
    <property type="protein sequence ID" value="OKH14830.1"/>
    <property type="molecule type" value="Genomic_DNA"/>
</dbReference>
<evidence type="ECO:0000313" key="1">
    <source>
        <dbReference type="EMBL" id="OKH14830.1"/>
    </source>
</evidence>
<evidence type="ECO:0000313" key="2">
    <source>
        <dbReference type="Proteomes" id="UP000186391"/>
    </source>
</evidence>
<protein>
    <submittedName>
        <fullName evidence="1">Uncharacterized protein</fullName>
    </submittedName>
</protein>
<sequence length="124" mass="13965">MPLTDHQVNLLFEVYEITQRDTTVVVGGEGTSRLQPDLFNSNKSVRQALFDAIALINNSPSQVERVGVILEEFECISVDPSNIDKDGYQLRPYKNLAAIRARLYPYTGILFKKNGSESNKFRLG</sequence>
<dbReference type="OrthoDB" id="9971258at2"/>
<gene>
    <name evidence="1" type="ORF">NIES592_08105</name>
</gene>
<accession>A0A1U7H1I0</accession>
<dbReference type="Proteomes" id="UP000186391">
    <property type="component" value="Unassembled WGS sequence"/>
</dbReference>
<organism evidence="1 2">
    <name type="scientific">Fischerella major NIES-592</name>
    <dbReference type="NCBI Taxonomy" id="210994"/>
    <lineage>
        <taxon>Bacteria</taxon>
        <taxon>Bacillati</taxon>
        <taxon>Cyanobacteriota</taxon>
        <taxon>Cyanophyceae</taxon>
        <taxon>Nostocales</taxon>
        <taxon>Hapalosiphonaceae</taxon>
        <taxon>Fischerella</taxon>
    </lineage>
</organism>
<keyword evidence="2" id="KW-1185">Reference proteome</keyword>
<dbReference type="RefSeq" id="WP_073555427.1">
    <property type="nucleotide sequence ID" value="NZ_MRCA01000003.1"/>
</dbReference>
<proteinExistence type="predicted"/>
<name>A0A1U7H1I0_9CYAN</name>
<reference evidence="1 2" key="1">
    <citation type="submission" date="2016-11" db="EMBL/GenBank/DDBJ databases">
        <title>Draft Genome Sequences of Nine Cyanobacterial Strains from Diverse Habitats.</title>
        <authorList>
            <person name="Zhu T."/>
            <person name="Hou S."/>
            <person name="Lu X."/>
            <person name="Hess W.R."/>
        </authorList>
    </citation>
    <scope>NUCLEOTIDE SEQUENCE [LARGE SCALE GENOMIC DNA]</scope>
    <source>
        <strain evidence="1 2">NIES-592</strain>
    </source>
</reference>
<comment type="caution">
    <text evidence="1">The sequence shown here is derived from an EMBL/GenBank/DDBJ whole genome shotgun (WGS) entry which is preliminary data.</text>
</comment>